<feature type="active site" description="Nucleophile" evidence="11">
    <location>
        <position position="310"/>
    </location>
</feature>
<evidence type="ECO:0000256" key="3">
    <source>
        <dbReference type="ARBA" id="ARBA00009000"/>
    </source>
</evidence>
<keyword evidence="5" id="KW-0321">Glycogen metabolism</keyword>
<dbReference type="PANTHER" id="PTHR43651">
    <property type="entry name" value="1,4-ALPHA-GLUCAN-BRANCHING ENZYME"/>
    <property type="match status" value="1"/>
</dbReference>
<proteinExistence type="inferred from homology"/>
<dbReference type="InterPro" id="IPR017853">
    <property type="entry name" value="GH"/>
</dbReference>
<evidence type="ECO:0000256" key="5">
    <source>
        <dbReference type="ARBA" id="ARBA00022600"/>
    </source>
</evidence>
<dbReference type="InterPro" id="IPR006407">
    <property type="entry name" value="GlgB"/>
</dbReference>
<keyword evidence="14" id="KW-1185">Reference proteome</keyword>
<keyword evidence="9" id="KW-0119">Carbohydrate metabolism</keyword>
<evidence type="ECO:0000256" key="2">
    <source>
        <dbReference type="ARBA" id="ARBA00004964"/>
    </source>
</evidence>
<dbReference type="GO" id="GO:0004553">
    <property type="term" value="F:hydrolase activity, hydrolyzing O-glycosyl compounds"/>
    <property type="evidence" value="ECO:0007669"/>
    <property type="project" value="InterPro"/>
</dbReference>
<evidence type="ECO:0000256" key="8">
    <source>
        <dbReference type="ARBA" id="ARBA00023056"/>
    </source>
</evidence>
<dbReference type="GO" id="GO:0043169">
    <property type="term" value="F:cation binding"/>
    <property type="evidence" value="ECO:0007669"/>
    <property type="project" value="InterPro"/>
</dbReference>
<dbReference type="Proteomes" id="UP000092687">
    <property type="component" value="Chromosome"/>
</dbReference>
<dbReference type="OrthoDB" id="9800174at2"/>
<dbReference type="UniPathway" id="UPA00164"/>
<dbReference type="InterPro" id="IPR013783">
    <property type="entry name" value="Ig-like_fold"/>
</dbReference>
<keyword evidence="7" id="KW-0808">Transferase</keyword>
<dbReference type="KEGG" id="phc:BBI08_14195"/>
<dbReference type="InterPro" id="IPR004193">
    <property type="entry name" value="Glyco_hydro_13_N"/>
</dbReference>
<dbReference type="Gene3D" id="2.60.40.10">
    <property type="entry name" value="Immunoglobulins"/>
    <property type="match status" value="1"/>
</dbReference>
<evidence type="ECO:0000313" key="13">
    <source>
        <dbReference type="EMBL" id="ANU14934.1"/>
    </source>
</evidence>
<dbReference type="Gene3D" id="3.20.20.80">
    <property type="entry name" value="Glycosidases"/>
    <property type="match status" value="1"/>
</dbReference>
<dbReference type="Pfam" id="PF00128">
    <property type="entry name" value="Alpha-amylase"/>
    <property type="match status" value="1"/>
</dbReference>
<gene>
    <name evidence="13" type="ORF">BBI08_14195</name>
</gene>
<dbReference type="InterPro" id="IPR006048">
    <property type="entry name" value="A-amylase/branching_C"/>
</dbReference>
<dbReference type="Gene3D" id="2.60.40.1180">
    <property type="entry name" value="Golgi alpha-mannosidase II"/>
    <property type="match status" value="1"/>
</dbReference>
<evidence type="ECO:0000256" key="7">
    <source>
        <dbReference type="ARBA" id="ARBA00022679"/>
    </source>
</evidence>
<protein>
    <recommendedName>
        <fullName evidence="4 10">1,4-alpha-glucan branching enzyme</fullName>
        <ecNumber evidence="4 10">2.4.1.18</ecNumber>
    </recommendedName>
</protein>
<evidence type="ECO:0000259" key="12">
    <source>
        <dbReference type="SMART" id="SM00642"/>
    </source>
</evidence>
<evidence type="ECO:0000313" key="14">
    <source>
        <dbReference type="Proteomes" id="UP000092687"/>
    </source>
</evidence>
<dbReference type="InterPro" id="IPR037439">
    <property type="entry name" value="Branching_enzy"/>
</dbReference>
<dbReference type="Pfam" id="PF02806">
    <property type="entry name" value="Alpha-amylase_C"/>
    <property type="match status" value="1"/>
</dbReference>
<comment type="pathway">
    <text evidence="2">Glycan biosynthesis; glycogen biosynthesis.</text>
</comment>
<dbReference type="SUPFAM" id="SSF51445">
    <property type="entry name" value="(Trans)glycosidases"/>
    <property type="match status" value="1"/>
</dbReference>
<feature type="domain" description="Glycosyl hydrolase family 13 catalytic" evidence="12">
    <location>
        <begin position="153"/>
        <end position="496"/>
    </location>
</feature>
<dbReference type="GO" id="GO:0005829">
    <property type="term" value="C:cytosol"/>
    <property type="evidence" value="ECO:0007669"/>
    <property type="project" value="TreeGrafter"/>
</dbReference>
<sequence length="621" mass="72413">MNKSIIQLTQDKLEVFHAGQMKDAYRYFGAHTSAGQTSFTLWVPEVIKVSVAYTEPESLTEEIFQMEQHPLDATIWQVQVPRKLTGYAYEYILETPDGEILRKADPYAQASEKRPETKSIVVEASKHTWSKAVLQQKILQNKNHFEKPMAIYELHIGTWKRNAQGDFLNYRELAAELIPYVLEMGFTHIEILPITEHPLDESWGYQTTGYFAPTSRYGTSDDLKYFIAQCAENKIGLILDWIPGHFCVDEHALARFNGNYLYESEIEDRRMNPDWGTLNFDVTKGEVASFLLSSSHYWLEEFKFDGFRMDALICLLFVPNVEERQPNQQGTAFLQKLTNNLKEFHPEVILIAEDAWNYPKVTHDVAKGGIGFHYKWNFGWMRDTLDYMEVQPSKRSEVHGKMNFSLMYQYEERYLLALSHDEVVNGEASLLNKLPGTLDERFLQLRLLLGFWVAHPGKKLLFMGQEFGHFEEWEFKPELDWASLETENHKKMADFTKKLLAFYKTEMAFFELDDHPDGFSWIDADNHRQSVAAFIRRGRMEQDECIVVCNFSDRNYENFQLGVPKYADYEKIFTTSDSDQKLIVDAVDEPSDDLPYSIRMNLPAFTMSIWKQKRMGVKHNE</sequence>
<evidence type="ECO:0000256" key="9">
    <source>
        <dbReference type="ARBA" id="ARBA00023277"/>
    </source>
</evidence>
<comment type="similarity">
    <text evidence="3">Belongs to the glycosyl hydrolase 13 family. GlgB subfamily.</text>
</comment>
<evidence type="ECO:0000256" key="1">
    <source>
        <dbReference type="ARBA" id="ARBA00000826"/>
    </source>
</evidence>
<dbReference type="SMART" id="SM00642">
    <property type="entry name" value="Aamy"/>
    <property type="match status" value="1"/>
</dbReference>
<dbReference type="SUPFAM" id="SSF51011">
    <property type="entry name" value="Glycosyl hydrolase domain"/>
    <property type="match status" value="1"/>
</dbReference>
<reference evidence="13" key="1">
    <citation type="submission" date="2016-10" db="EMBL/GenBank/DDBJ databases">
        <authorList>
            <person name="de Groot N.N."/>
        </authorList>
    </citation>
    <scope>NUCLEOTIDE SEQUENCE</scope>
    <source>
        <strain evidence="13">DSM 24743</strain>
    </source>
</reference>
<dbReference type="EC" id="2.4.1.18" evidence="4 10"/>
<dbReference type="CDD" id="cd11322">
    <property type="entry name" value="AmyAc_Glg_BE"/>
    <property type="match status" value="1"/>
</dbReference>
<evidence type="ECO:0000256" key="10">
    <source>
        <dbReference type="NCBIfam" id="TIGR01515"/>
    </source>
</evidence>
<evidence type="ECO:0000256" key="11">
    <source>
        <dbReference type="PIRSR" id="PIRSR000463-1"/>
    </source>
</evidence>
<feature type="active site" description="Proton donor" evidence="11">
    <location>
        <position position="353"/>
    </location>
</feature>
<dbReference type="GO" id="GO:0003844">
    <property type="term" value="F:1,4-alpha-glucan branching enzyme activity"/>
    <property type="evidence" value="ECO:0007669"/>
    <property type="project" value="UniProtKB-UniRule"/>
</dbReference>
<accession>A0A1C7DU48</accession>
<comment type="catalytic activity">
    <reaction evidence="1">
        <text>Transfers a segment of a (1-&gt;4)-alpha-D-glucan chain to a primary hydroxy group in a similar glucan chain.</text>
        <dbReference type="EC" id="2.4.1.18"/>
    </reaction>
</comment>
<dbReference type="InterPro" id="IPR013780">
    <property type="entry name" value="Glyco_hydro_b"/>
</dbReference>
<dbReference type="Pfam" id="PF02922">
    <property type="entry name" value="CBM_48"/>
    <property type="match status" value="1"/>
</dbReference>
<dbReference type="GO" id="GO:0005978">
    <property type="term" value="P:glycogen biosynthetic process"/>
    <property type="evidence" value="ECO:0007669"/>
    <property type="project" value="UniProtKB-UniRule"/>
</dbReference>
<dbReference type="STRING" id="1215089.BBI08_14195"/>
<organism evidence="13 14">
    <name type="scientific">Planococcus halocryophilus</name>
    <dbReference type="NCBI Taxonomy" id="1215089"/>
    <lineage>
        <taxon>Bacteria</taxon>
        <taxon>Bacillati</taxon>
        <taxon>Bacillota</taxon>
        <taxon>Bacilli</taxon>
        <taxon>Bacillales</taxon>
        <taxon>Caryophanaceae</taxon>
        <taxon>Planococcus</taxon>
    </lineage>
</organism>
<dbReference type="PANTHER" id="PTHR43651:SF3">
    <property type="entry name" value="1,4-ALPHA-GLUCAN-BRANCHING ENZYME"/>
    <property type="match status" value="1"/>
</dbReference>
<dbReference type="RefSeq" id="WP_065528428.1">
    <property type="nucleotide sequence ID" value="NZ_CP016537.2"/>
</dbReference>
<keyword evidence="6" id="KW-0328">Glycosyltransferase</keyword>
<dbReference type="NCBIfam" id="NF008967">
    <property type="entry name" value="PRK12313.1"/>
    <property type="match status" value="1"/>
</dbReference>
<dbReference type="AlphaFoldDB" id="A0A1C7DU48"/>
<dbReference type="InterPro" id="IPR006047">
    <property type="entry name" value="GH13_cat_dom"/>
</dbReference>
<dbReference type="EMBL" id="CP016537">
    <property type="protein sequence ID" value="ANU14934.1"/>
    <property type="molecule type" value="Genomic_DNA"/>
</dbReference>
<name>A0A1C7DU48_9BACL</name>
<keyword evidence="8" id="KW-0320">Glycogen biosynthesis</keyword>
<evidence type="ECO:0000256" key="6">
    <source>
        <dbReference type="ARBA" id="ARBA00022676"/>
    </source>
</evidence>
<dbReference type="PIRSF" id="PIRSF000463">
    <property type="entry name" value="GlgB"/>
    <property type="match status" value="1"/>
</dbReference>
<dbReference type="NCBIfam" id="TIGR01515">
    <property type="entry name" value="branching_enzym"/>
    <property type="match status" value="1"/>
</dbReference>
<evidence type="ECO:0000256" key="4">
    <source>
        <dbReference type="ARBA" id="ARBA00012541"/>
    </source>
</evidence>